<dbReference type="Pfam" id="PF06037">
    <property type="entry name" value="DUF922"/>
    <property type="match status" value="1"/>
</dbReference>
<sequence length="199" mass="22108">KRSFASDRRSLWLSCLPLPALAAEWKAVEKTETYAVSGTTGMELYASIGAKGPLLGDTRTIAYTTFDLKWSRDYRAQPDGSCTLVSGKPWLTITYRLPKPAQKLPAPLAENWKRFINGMTTHEKVHGDHIKEMVDRIIATTVGVNVPDDRACKKIRQQLQTPLAEASLEQRARSNAFDREEMSAGGNVHRLILNLVNGG</sequence>
<name>D9PL56_9ZZZZ</name>
<gene>
    <name evidence="1" type="ORF">LDC_2279</name>
</gene>
<reference evidence="1" key="2">
    <citation type="journal article" date="2011" name="Microb. Ecol.">
        <title>Taxonomic and Functional Metagenomic Profiling of the Microbial Community in the Anoxic Sediment of a Sub-saline Shallow Lake (Laguna de Carrizo, Central Spain).</title>
        <authorList>
            <person name="Ferrer M."/>
            <person name="Guazzaroni M.E."/>
            <person name="Richter M."/>
            <person name="Garcia-Salamanca A."/>
            <person name="Yarza P."/>
            <person name="Suarez-Suarez A."/>
            <person name="Solano J."/>
            <person name="Alcaide M."/>
            <person name="van Dillewijn P."/>
            <person name="Molina-Henares M.A."/>
            <person name="Lopez-Cortes N."/>
            <person name="Al-Ramahi Y."/>
            <person name="Guerrero C."/>
            <person name="Acosta A."/>
            <person name="de Eugenio L.I."/>
            <person name="Martinez V."/>
            <person name="Marques S."/>
            <person name="Rojo F."/>
            <person name="Santero E."/>
            <person name="Genilloud O."/>
            <person name="Perez-Perez J."/>
            <person name="Rossello-Mora R."/>
            <person name="Ramos J.L."/>
        </authorList>
    </citation>
    <scope>NUCLEOTIDE SEQUENCE</scope>
</reference>
<organism evidence="1">
    <name type="scientific">sediment metagenome</name>
    <dbReference type="NCBI Taxonomy" id="749907"/>
    <lineage>
        <taxon>unclassified sequences</taxon>
        <taxon>metagenomes</taxon>
        <taxon>ecological metagenomes</taxon>
    </lineage>
</organism>
<protein>
    <submittedName>
        <fullName evidence="1">Secreted protein containing DUF922, bacterial</fullName>
    </submittedName>
</protein>
<evidence type="ECO:0000313" key="1">
    <source>
        <dbReference type="EMBL" id="EFK95709.1"/>
    </source>
</evidence>
<proteinExistence type="predicted"/>
<accession>D9PL56</accession>
<dbReference type="AlphaFoldDB" id="D9PL56"/>
<reference evidence="1" key="1">
    <citation type="submission" date="2010-07" db="EMBL/GenBank/DDBJ databases">
        <authorList>
            <consortium name="CONSOLIDER consortium CSD2007-00005"/>
            <person name="Guazzaroni M.-E."/>
            <person name="Richter M."/>
            <person name="Garcia-Salamanca A."/>
            <person name="Yarza P."/>
            <person name="Ferrer M."/>
        </authorList>
    </citation>
    <scope>NUCLEOTIDE SEQUENCE</scope>
</reference>
<dbReference type="PIRSF" id="PIRSF010521">
    <property type="entry name" value="DUF922_bac"/>
    <property type="match status" value="1"/>
</dbReference>
<feature type="non-terminal residue" evidence="1">
    <location>
        <position position="1"/>
    </location>
</feature>
<comment type="caution">
    <text evidence="1">The sequence shown here is derived from an EMBL/GenBank/DDBJ whole genome shotgun (WGS) entry which is preliminary data.</text>
</comment>
<dbReference type="EMBL" id="ADZX01000687">
    <property type="protein sequence ID" value="EFK95709.1"/>
    <property type="molecule type" value="Genomic_DNA"/>
</dbReference>
<dbReference type="InterPro" id="IPR010321">
    <property type="entry name" value="DUF922"/>
</dbReference>